<dbReference type="Proteomes" id="UP000553632">
    <property type="component" value="Unassembled WGS sequence"/>
</dbReference>
<reference evidence="4 5" key="1">
    <citation type="submission" date="2020-04" db="EMBL/GenBank/DDBJ databases">
        <title>Perkinsus olseni comparative genomics.</title>
        <authorList>
            <person name="Bogema D.R."/>
        </authorList>
    </citation>
    <scope>NUCLEOTIDE SEQUENCE [LARGE SCALE GENOMIC DNA]</scope>
    <source>
        <strain evidence="2">ATCC PRA-205</strain>
        <strain evidence="3 4">ATCC PRA-207</strain>
    </source>
</reference>
<dbReference type="Proteomes" id="UP000574390">
    <property type="component" value="Unassembled WGS sequence"/>
</dbReference>
<dbReference type="AlphaFoldDB" id="A0A7J6SFU3"/>
<evidence type="ECO:0000313" key="5">
    <source>
        <dbReference type="Proteomes" id="UP000574390"/>
    </source>
</evidence>
<organism evidence="3 4">
    <name type="scientific">Perkinsus olseni</name>
    <name type="common">Perkinsus atlanticus</name>
    <dbReference type="NCBI Taxonomy" id="32597"/>
    <lineage>
        <taxon>Eukaryota</taxon>
        <taxon>Sar</taxon>
        <taxon>Alveolata</taxon>
        <taxon>Perkinsozoa</taxon>
        <taxon>Perkinsea</taxon>
        <taxon>Perkinsida</taxon>
        <taxon>Perkinsidae</taxon>
        <taxon>Perkinsus</taxon>
    </lineage>
</organism>
<dbReference type="EMBL" id="JABANO010018682">
    <property type="protein sequence ID" value="KAF4731422.1"/>
    <property type="molecule type" value="Genomic_DNA"/>
</dbReference>
<sequence>MRILLYLATLPVVAQASVLGRMAGLCSRNPDACSTARNIFRTYMRHKMKNKEHSAGTSLQCSFAVPDISAPKQTLTLDFTRDLTFHWTLKRTLDEMRCSQRLVKPLIWPVVNESDLLDPSSDDSPEEARDTLCKQTLAGQLKAFRALREEGELKSRPCADGCEGDIRGTGGLFEIREGSELARALEEIHACPDEPVSCRAILESAPFWVASRKLIGNQRGQPEGSSDSEEEASE</sequence>
<evidence type="ECO:0000313" key="3">
    <source>
        <dbReference type="EMBL" id="KAF4731422.1"/>
    </source>
</evidence>
<comment type="caution">
    <text evidence="3">The sequence shown here is derived from an EMBL/GenBank/DDBJ whole genome shotgun (WGS) entry which is preliminary data.</text>
</comment>
<protein>
    <submittedName>
        <fullName evidence="3">Uncharacterized protein</fullName>
    </submittedName>
</protein>
<evidence type="ECO:0000313" key="4">
    <source>
        <dbReference type="Proteomes" id="UP000553632"/>
    </source>
</evidence>
<name>A0A7J6SFU3_PEROL</name>
<evidence type="ECO:0000313" key="2">
    <source>
        <dbReference type="EMBL" id="KAF4701366.1"/>
    </source>
</evidence>
<accession>A0A7J6SFU3</accession>
<evidence type="ECO:0000256" key="1">
    <source>
        <dbReference type="SAM" id="SignalP"/>
    </source>
</evidence>
<dbReference type="EMBL" id="JABANM010033378">
    <property type="protein sequence ID" value="KAF4701366.1"/>
    <property type="molecule type" value="Genomic_DNA"/>
</dbReference>
<feature type="chain" id="PRO_5036205771" evidence="1">
    <location>
        <begin position="17"/>
        <end position="234"/>
    </location>
</feature>
<gene>
    <name evidence="2" type="ORF">FOZ62_003584</name>
    <name evidence="3" type="ORF">FOZ63_007314</name>
</gene>
<feature type="signal peptide" evidence="1">
    <location>
        <begin position="1"/>
        <end position="16"/>
    </location>
</feature>
<proteinExistence type="predicted"/>
<keyword evidence="4" id="KW-1185">Reference proteome</keyword>
<keyword evidence="1" id="KW-0732">Signal</keyword>